<dbReference type="GO" id="GO:1902176">
    <property type="term" value="P:negative regulation of oxidative stress-induced intrinsic apoptotic signaling pathway"/>
    <property type="evidence" value="ECO:0007669"/>
    <property type="project" value="TreeGrafter"/>
</dbReference>
<feature type="compositionally biased region" description="Basic and acidic residues" evidence="3">
    <location>
        <begin position="403"/>
        <end position="420"/>
    </location>
</feature>
<feature type="active site" description="Pros-phosphohistidine intermediate" evidence="2">
    <location>
        <position position="308"/>
    </location>
</feature>
<feature type="compositionally biased region" description="Low complexity" evidence="3">
    <location>
        <begin position="507"/>
        <end position="520"/>
    </location>
</feature>
<dbReference type="PROSITE" id="PS51374">
    <property type="entry name" value="NDPK_LIKE"/>
    <property type="match status" value="2"/>
</dbReference>
<feature type="binding site" evidence="2">
    <location>
        <position position="194"/>
    </location>
    <ligand>
        <name>ATP</name>
        <dbReference type="ChEBI" id="CHEBI:30616"/>
    </ligand>
</feature>
<protein>
    <recommendedName>
        <fullName evidence="4">Nucleoside diphosphate kinase-like domain-containing protein</fullName>
    </recommendedName>
</protein>
<comment type="caution">
    <text evidence="5">The sequence shown here is derived from an EMBL/GenBank/DDBJ whole genome shotgun (WGS) entry which is preliminary data.</text>
</comment>
<sequence>MVTVRRPKPRVESSAESVEPSMYGPASKYYGIGEGIPGIQRTIAIIRPKAYVAHKEEILSRIKDAGFVIAIQKEVTLTDSQAQEYYKGRKEEPDYEELIKMVADQPMLVLLLAKNEAIKAWKDLLGPEDVEKAKLDAPDCLRAQYYITESEVDEEGNVTESREVDQLEGSADEEDVERGLDFFFPVERTLAAIKPDAYANRDEIIERIKSAGFQIASKKDVQLTEEVAAQYYADVKDKPFFDDLVKHMASGHSLFLVLTRRDAIAGWRKLMGSTDPDKAADESPDKDDPNLMNLRATYGKNVLENAVHGASDEQHAARAIELIFGDPNVGLPGETSPEGEEEGGAEGQGEEGQLEGQEDKAEGEESKAEGEEIKAEGEKSKAEDEEGKPEGEEGAEAEPATKPGEEESAEKTEGTEKPEGEIPGADKPQEEAPDADKAEPQASETAAEEAGTASKEEKPPSEEKADEPPPEPESTPASPDEPVEVAEGQADDVMAENQNASADPSTRRTSATGTSSRPTSDYSQKSGGRKRSADGETRLSSNQSHRYTPEGKVPVRVPVDLVSCKCNPYFRSGKRRRPTDDKVARKRAHIGIEAECKKPHKLKNFIRRRHLSAH</sequence>
<feature type="binding site" evidence="2">
    <location>
        <position position="295"/>
    </location>
    <ligand>
        <name>ATP</name>
        <dbReference type="ChEBI" id="CHEBI:30616"/>
    </ligand>
</feature>
<feature type="binding site" evidence="2">
    <location>
        <position position="268"/>
    </location>
    <ligand>
        <name>ATP</name>
        <dbReference type="ChEBI" id="CHEBI:30616"/>
    </ligand>
</feature>
<feature type="region of interest" description="Disordered" evidence="3">
    <location>
        <begin position="326"/>
        <end position="556"/>
    </location>
</feature>
<evidence type="ECO:0000313" key="5">
    <source>
        <dbReference type="EMBL" id="CAL5140964.1"/>
    </source>
</evidence>
<evidence type="ECO:0000256" key="2">
    <source>
        <dbReference type="PROSITE-ProRule" id="PRU00706"/>
    </source>
</evidence>
<dbReference type="PANTHER" id="PTHR46161">
    <property type="entry name" value="NUCLEOSIDE DIPHOSPHATE KINASE"/>
    <property type="match status" value="1"/>
</dbReference>
<evidence type="ECO:0000256" key="1">
    <source>
        <dbReference type="ARBA" id="ARBA00008142"/>
    </source>
</evidence>
<feature type="region of interest" description="Disordered" evidence="3">
    <location>
        <begin position="271"/>
        <end position="291"/>
    </location>
</feature>
<dbReference type="SMART" id="SM00562">
    <property type="entry name" value="NDK"/>
    <property type="match status" value="2"/>
</dbReference>
<dbReference type="Proteomes" id="UP001497525">
    <property type="component" value="Unassembled WGS sequence"/>
</dbReference>
<dbReference type="SUPFAM" id="SSF54919">
    <property type="entry name" value="Nucleoside diphosphate kinase, NDK"/>
    <property type="match status" value="2"/>
</dbReference>
<accession>A0AAV2TZV1</accession>
<name>A0AAV2TZV1_CALDB</name>
<evidence type="ECO:0000313" key="6">
    <source>
        <dbReference type="Proteomes" id="UP001497525"/>
    </source>
</evidence>
<feature type="compositionally biased region" description="Basic and acidic residues" evidence="3">
    <location>
        <begin position="427"/>
        <end position="439"/>
    </location>
</feature>
<feature type="region of interest" description="Disordered" evidence="3">
    <location>
        <begin position="152"/>
        <end position="171"/>
    </location>
</feature>
<feature type="compositionally biased region" description="Basic and acidic residues" evidence="3">
    <location>
        <begin position="275"/>
        <end position="289"/>
    </location>
</feature>
<feature type="compositionally biased region" description="Low complexity" evidence="3">
    <location>
        <begin position="442"/>
        <end position="453"/>
    </location>
</feature>
<dbReference type="Gene3D" id="3.30.70.141">
    <property type="entry name" value="Nucleoside diphosphate kinase-like domain"/>
    <property type="match status" value="2"/>
</dbReference>
<proteinExistence type="inferred from homology"/>
<reference evidence="5" key="1">
    <citation type="submission" date="2024-06" db="EMBL/GenBank/DDBJ databases">
        <authorList>
            <person name="Liu X."/>
            <person name="Lenzi L."/>
            <person name="Haldenby T S."/>
            <person name="Uol C."/>
        </authorList>
    </citation>
    <scope>NUCLEOTIDE SEQUENCE</scope>
</reference>
<feature type="compositionally biased region" description="Acidic residues" evidence="3">
    <location>
        <begin position="337"/>
        <end position="353"/>
    </location>
</feature>
<dbReference type="InterPro" id="IPR034907">
    <property type="entry name" value="NDK-like_dom"/>
</dbReference>
<dbReference type="InterPro" id="IPR036850">
    <property type="entry name" value="NDK-like_dom_sf"/>
</dbReference>
<dbReference type="GO" id="GO:0003341">
    <property type="term" value="P:cilium movement"/>
    <property type="evidence" value="ECO:0007669"/>
    <property type="project" value="TreeGrafter"/>
</dbReference>
<evidence type="ECO:0000259" key="4">
    <source>
        <dbReference type="SMART" id="SM00562"/>
    </source>
</evidence>
<feature type="domain" description="Nucleoside diphosphate kinase-like" evidence="4">
    <location>
        <begin position="186"/>
        <end position="331"/>
    </location>
</feature>
<feature type="domain" description="Nucleoside diphosphate kinase-like" evidence="4">
    <location>
        <begin position="39"/>
        <end position="185"/>
    </location>
</feature>
<feature type="compositionally biased region" description="Acidic residues" evidence="3">
    <location>
        <begin position="481"/>
        <end position="494"/>
    </location>
</feature>
<evidence type="ECO:0000256" key="3">
    <source>
        <dbReference type="SAM" id="MobiDB-lite"/>
    </source>
</evidence>
<comment type="similarity">
    <text evidence="1 2">Belongs to the NDK family.</text>
</comment>
<organism evidence="5 6">
    <name type="scientific">Calicophoron daubneyi</name>
    <name type="common">Rumen fluke</name>
    <name type="synonym">Paramphistomum daubneyi</name>
    <dbReference type="NCBI Taxonomy" id="300641"/>
    <lineage>
        <taxon>Eukaryota</taxon>
        <taxon>Metazoa</taxon>
        <taxon>Spiralia</taxon>
        <taxon>Lophotrochozoa</taxon>
        <taxon>Platyhelminthes</taxon>
        <taxon>Trematoda</taxon>
        <taxon>Digenea</taxon>
        <taxon>Plagiorchiida</taxon>
        <taxon>Pronocephalata</taxon>
        <taxon>Paramphistomoidea</taxon>
        <taxon>Paramphistomidae</taxon>
        <taxon>Calicophoron</taxon>
    </lineage>
</organism>
<dbReference type="EMBL" id="CAXLJL010000822">
    <property type="protein sequence ID" value="CAL5140964.1"/>
    <property type="molecule type" value="Genomic_DNA"/>
</dbReference>
<dbReference type="GO" id="GO:0005929">
    <property type="term" value="C:cilium"/>
    <property type="evidence" value="ECO:0007669"/>
    <property type="project" value="TreeGrafter"/>
</dbReference>
<dbReference type="Pfam" id="PF00334">
    <property type="entry name" value="NDK"/>
    <property type="match status" value="2"/>
</dbReference>
<feature type="binding site" evidence="2">
    <location>
        <position position="240"/>
    </location>
    <ligand>
        <name>ATP</name>
        <dbReference type="ChEBI" id="CHEBI:30616"/>
    </ligand>
</feature>
<feature type="compositionally biased region" description="Acidic residues" evidence="3">
    <location>
        <begin position="383"/>
        <end position="396"/>
    </location>
</feature>
<comment type="caution">
    <text evidence="2">Lacks conserved residue(s) required for the propagation of feature annotation.</text>
</comment>
<dbReference type="AlphaFoldDB" id="A0AAV2TZV1"/>
<dbReference type="CDD" id="cd04416">
    <property type="entry name" value="NDPk_TX"/>
    <property type="match status" value="1"/>
</dbReference>
<feature type="compositionally biased region" description="Basic and acidic residues" evidence="3">
    <location>
        <begin position="357"/>
        <end position="382"/>
    </location>
</feature>
<gene>
    <name evidence="5" type="ORF">CDAUBV1_LOCUS16257</name>
</gene>
<feature type="binding site" evidence="2">
    <location>
        <position position="274"/>
    </location>
    <ligand>
        <name>ATP</name>
        <dbReference type="ChEBI" id="CHEBI:30616"/>
    </ligand>
</feature>
<feature type="compositionally biased region" description="Basic and acidic residues" evidence="3">
    <location>
        <begin position="454"/>
        <end position="467"/>
    </location>
</feature>
<feature type="binding site" evidence="2">
    <location>
        <position position="305"/>
    </location>
    <ligand>
        <name>ATP</name>
        <dbReference type="ChEBI" id="CHEBI:30616"/>
    </ligand>
</feature>
<dbReference type="PANTHER" id="PTHR46161:SF1">
    <property type="entry name" value="NUCLEOSIDE DIPHOSPHATE KINASE HOMOLOG 5"/>
    <property type="match status" value="1"/>
</dbReference>